<reference evidence="2 3" key="1">
    <citation type="submission" date="2019-03" db="EMBL/GenBank/DDBJ databases">
        <title>Genomic Encyclopedia of Archaeal and Bacterial Type Strains, Phase II (KMG-II): from individual species to whole genera.</title>
        <authorList>
            <person name="Goeker M."/>
        </authorList>
    </citation>
    <scope>NUCLEOTIDE SEQUENCE [LARGE SCALE GENOMIC DNA]</scope>
    <source>
        <strain evidence="2 3">DSM 15388</strain>
    </source>
</reference>
<proteinExistence type="predicted"/>
<evidence type="ECO:0008006" key="4">
    <source>
        <dbReference type="Google" id="ProtNLM"/>
    </source>
</evidence>
<sequence>MKNLNWLLQPLAFFAAAMLILLNVLLFAIWYIPAVNNLSSATEQLGNSLVRNLAFEATSALHSNNRVSLSNLLNRVSDQDNVLLATVIADETGNRLSSRTKNTTETGRVFRAPIQFSNELLGYAEVSVSERNIQHWKKQAINSWLVFNIVGLFGLGLFLYLRHQNHQKEWASIAGTIKEQLPAVAQQLKGTPEQQLKQLFTLLNQPMQQHGKLMQHLNQSEAGLNTERLFEQVELGDGGSQYLDVALVSVVCQNWEQLIRIYDANQLQQLWQSYEQLMIQVSELYQGIVLPDGLTLAFGLTGSDDYALNAVCSARVIQIAQDLMGQSLDQLAPALGIAVSSGPAFISRTHKHGLPLPMVAGDAETRLSQIKALQPVDQILLAEPLLQHPEVNAKIEANLVRDITLRDGQRLEVWELDAISEMDRLLHQQAATLADSNQI</sequence>
<dbReference type="Gene3D" id="3.30.70.1230">
    <property type="entry name" value="Nucleotide cyclase"/>
    <property type="match status" value="1"/>
</dbReference>
<dbReference type="InterPro" id="IPR029787">
    <property type="entry name" value="Nucleotide_cyclase"/>
</dbReference>
<dbReference type="OrthoDB" id="6192696at2"/>
<dbReference type="Proteomes" id="UP000295793">
    <property type="component" value="Unassembled WGS sequence"/>
</dbReference>
<keyword evidence="1" id="KW-1133">Transmembrane helix</keyword>
<organism evidence="2 3">
    <name type="scientific">Reinekea marinisedimentorum</name>
    <dbReference type="NCBI Taxonomy" id="230495"/>
    <lineage>
        <taxon>Bacteria</taxon>
        <taxon>Pseudomonadati</taxon>
        <taxon>Pseudomonadota</taxon>
        <taxon>Gammaproteobacteria</taxon>
        <taxon>Oceanospirillales</taxon>
        <taxon>Saccharospirillaceae</taxon>
        <taxon>Reinekea</taxon>
    </lineage>
</organism>
<feature type="transmembrane region" description="Helical" evidence="1">
    <location>
        <begin position="141"/>
        <end position="161"/>
    </location>
</feature>
<keyword evidence="1" id="KW-0472">Membrane</keyword>
<keyword evidence="1" id="KW-0812">Transmembrane</keyword>
<comment type="caution">
    <text evidence="2">The sequence shown here is derived from an EMBL/GenBank/DDBJ whole genome shotgun (WGS) entry which is preliminary data.</text>
</comment>
<dbReference type="RefSeq" id="WP_132699635.1">
    <property type="nucleotide sequence ID" value="NZ_SLZR01000002.1"/>
</dbReference>
<protein>
    <recommendedName>
        <fullName evidence="4">Guanylate cyclase domain-containing protein</fullName>
    </recommendedName>
</protein>
<dbReference type="AlphaFoldDB" id="A0A4V2UK77"/>
<name>A0A4V2UK77_9GAMM</name>
<dbReference type="SUPFAM" id="SSF55073">
    <property type="entry name" value="Nucleotide cyclase"/>
    <property type="match status" value="1"/>
</dbReference>
<gene>
    <name evidence="2" type="ORF">BCF53_10275</name>
</gene>
<evidence type="ECO:0000313" key="2">
    <source>
        <dbReference type="EMBL" id="TCS43052.1"/>
    </source>
</evidence>
<feature type="transmembrane region" description="Helical" evidence="1">
    <location>
        <begin position="12"/>
        <end position="32"/>
    </location>
</feature>
<dbReference type="EMBL" id="SLZR01000002">
    <property type="protein sequence ID" value="TCS43052.1"/>
    <property type="molecule type" value="Genomic_DNA"/>
</dbReference>
<keyword evidence="3" id="KW-1185">Reference proteome</keyword>
<evidence type="ECO:0000256" key="1">
    <source>
        <dbReference type="SAM" id="Phobius"/>
    </source>
</evidence>
<evidence type="ECO:0000313" key="3">
    <source>
        <dbReference type="Proteomes" id="UP000295793"/>
    </source>
</evidence>
<accession>A0A4V2UK77</accession>